<evidence type="ECO:0000313" key="2">
    <source>
        <dbReference type="EMBL" id="MFD1062574.1"/>
    </source>
</evidence>
<feature type="domain" description="Glycosyl transferase family 1" evidence="1">
    <location>
        <begin position="169"/>
        <end position="304"/>
    </location>
</feature>
<name>A0ABW3N4I1_9FLAO</name>
<keyword evidence="3" id="KW-1185">Reference proteome</keyword>
<dbReference type="Pfam" id="PF00534">
    <property type="entry name" value="Glycos_transf_1"/>
    <property type="match status" value="1"/>
</dbReference>
<sequence>MKIVFYENLVSHLRTPFHKALISQGHDVTLIVDKELTEDRKKLGWKTQKIDGLNLIVNPSDEEIKQIIENTKDACHFVAGINIYNIGKKAIKYLINANVKFYTGSEQFKNEGIKGKLRFLKSKQEYLKYNKHIKGIHAIGDEAYNWYKKLGYNTDKIHQWIYFSEVFDIKLEKEDTKVTFLFVGELSDRKNILYLIECFLKLPKNSAKLKIIGSGEHQKVIADYAKNNLDIDYLGVMPTKKVRAEMAKSTVLVLPSNFDGWGAVVNEALLAGNYCITSNKCGSKLLFKNNKFLGTYFILEKNNLLDILEQTIKNASDIDASKIKNWAQLNLDAHKIASYFVETIEYNEGLSLNKPKAPWL</sequence>
<evidence type="ECO:0000259" key="1">
    <source>
        <dbReference type="Pfam" id="PF00534"/>
    </source>
</evidence>
<dbReference type="InterPro" id="IPR050194">
    <property type="entry name" value="Glycosyltransferase_grp1"/>
</dbReference>
<dbReference type="PANTHER" id="PTHR45947:SF3">
    <property type="entry name" value="SULFOQUINOVOSYL TRANSFERASE SQD2"/>
    <property type="match status" value="1"/>
</dbReference>
<evidence type="ECO:0000313" key="3">
    <source>
        <dbReference type="Proteomes" id="UP001597013"/>
    </source>
</evidence>
<reference evidence="3" key="1">
    <citation type="journal article" date="2019" name="Int. J. Syst. Evol. Microbiol.">
        <title>The Global Catalogue of Microorganisms (GCM) 10K type strain sequencing project: providing services to taxonomists for standard genome sequencing and annotation.</title>
        <authorList>
            <consortium name="The Broad Institute Genomics Platform"/>
            <consortium name="The Broad Institute Genome Sequencing Center for Infectious Disease"/>
            <person name="Wu L."/>
            <person name="Ma J."/>
        </authorList>
    </citation>
    <scope>NUCLEOTIDE SEQUENCE [LARGE SCALE GENOMIC DNA]</scope>
    <source>
        <strain evidence="3">CCUG 62215</strain>
    </source>
</reference>
<dbReference type="CDD" id="cd03801">
    <property type="entry name" value="GT4_PimA-like"/>
    <property type="match status" value="1"/>
</dbReference>
<dbReference type="SUPFAM" id="SSF53756">
    <property type="entry name" value="UDP-Glycosyltransferase/glycogen phosphorylase"/>
    <property type="match status" value="1"/>
</dbReference>
<comment type="caution">
    <text evidence="2">The sequence shown here is derived from an EMBL/GenBank/DDBJ whole genome shotgun (WGS) entry which is preliminary data.</text>
</comment>
<dbReference type="Proteomes" id="UP001597013">
    <property type="component" value="Unassembled WGS sequence"/>
</dbReference>
<organism evidence="2 3">
    <name type="scientific">Winogradskyella litorisediminis</name>
    <dbReference type="NCBI Taxonomy" id="1156618"/>
    <lineage>
        <taxon>Bacteria</taxon>
        <taxon>Pseudomonadati</taxon>
        <taxon>Bacteroidota</taxon>
        <taxon>Flavobacteriia</taxon>
        <taxon>Flavobacteriales</taxon>
        <taxon>Flavobacteriaceae</taxon>
        <taxon>Winogradskyella</taxon>
    </lineage>
</organism>
<proteinExistence type="predicted"/>
<protein>
    <submittedName>
        <fullName evidence="2">Glycosyltransferase family 4 protein</fullName>
    </submittedName>
</protein>
<accession>A0ABW3N4I1</accession>
<dbReference type="PANTHER" id="PTHR45947">
    <property type="entry name" value="SULFOQUINOVOSYL TRANSFERASE SQD2"/>
    <property type="match status" value="1"/>
</dbReference>
<dbReference type="EMBL" id="JBHTJL010000009">
    <property type="protein sequence ID" value="MFD1062574.1"/>
    <property type="molecule type" value="Genomic_DNA"/>
</dbReference>
<dbReference type="InterPro" id="IPR001296">
    <property type="entry name" value="Glyco_trans_1"/>
</dbReference>
<dbReference type="Gene3D" id="3.40.50.2000">
    <property type="entry name" value="Glycogen Phosphorylase B"/>
    <property type="match status" value="1"/>
</dbReference>
<dbReference type="RefSeq" id="WP_386128559.1">
    <property type="nucleotide sequence ID" value="NZ_JBHTJL010000009.1"/>
</dbReference>
<gene>
    <name evidence="2" type="ORF">ACFQ1Q_04890</name>
</gene>